<feature type="transmembrane region" description="Helical" evidence="9">
    <location>
        <begin position="25"/>
        <end position="49"/>
    </location>
</feature>
<dbReference type="PROSITE" id="PS50850">
    <property type="entry name" value="MFS"/>
    <property type="match status" value="1"/>
</dbReference>
<dbReference type="GO" id="GO:0016020">
    <property type="term" value="C:membrane"/>
    <property type="evidence" value="ECO:0007669"/>
    <property type="project" value="UniProtKB-SubCell"/>
</dbReference>
<evidence type="ECO:0000256" key="9">
    <source>
        <dbReference type="SAM" id="Phobius"/>
    </source>
</evidence>
<feature type="compositionally biased region" description="Basic and acidic residues" evidence="8">
    <location>
        <begin position="490"/>
        <end position="500"/>
    </location>
</feature>
<evidence type="ECO:0000256" key="6">
    <source>
        <dbReference type="ARBA" id="ARBA00023136"/>
    </source>
</evidence>
<feature type="transmembrane region" description="Helical" evidence="9">
    <location>
        <begin position="274"/>
        <end position="297"/>
    </location>
</feature>
<protein>
    <submittedName>
        <fullName evidence="11">MFS transporter, SP family, sugar:H+ symporter</fullName>
    </submittedName>
</protein>
<feature type="transmembrane region" description="Helical" evidence="9">
    <location>
        <begin position="103"/>
        <end position="121"/>
    </location>
</feature>
<accession>A0A179FE84</accession>
<comment type="caution">
    <text evidence="11">The sequence shown here is derived from an EMBL/GenBank/DDBJ whole genome shotgun (WGS) entry which is preliminary data.</text>
</comment>
<feature type="transmembrane region" description="Helical" evidence="9">
    <location>
        <begin position="309"/>
        <end position="332"/>
    </location>
</feature>
<dbReference type="RefSeq" id="XP_018141248.1">
    <property type="nucleotide sequence ID" value="XM_018292406.1"/>
</dbReference>
<evidence type="ECO:0000256" key="4">
    <source>
        <dbReference type="ARBA" id="ARBA00022692"/>
    </source>
</evidence>
<evidence type="ECO:0000256" key="1">
    <source>
        <dbReference type="ARBA" id="ARBA00004141"/>
    </source>
</evidence>
<evidence type="ECO:0000256" key="2">
    <source>
        <dbReference type="ARBA" id="ARBA00010992"/>
    </source>
</evidence>
<comment type="similarity">
    <text evidence="2 7">Belongs to the major facilitator superfamily. Sugar transporter (TC 2.A.1.1) family.</text>
</comment>
<dbReference type="GO" id="GO:0005351">
    <property type="term" value="F:carbohydrate:proton symporter activity"/>
    <property type="evidence" value="ECO:0007669"/>
    <property type="project" value="TreeGrafter"/>
</dbReference>
<name>A0A179FE84_METCM</name>
<keyword evidence="4 9" id="KW-0812">Transmembrane</keyword>
<evidence type="ECO:0000259" key="10">
    <source>
        <dbReference type="PROSITE" id="PS50850"/>
    </source>
</evidence>
<dbReference type="AlphaFoldDB" id="A0A179FE84"/>
<dbReference type="KEGG" id="pchm:VFPPC_14638"/>
<comment type="subcellular location">
    <subcellularLocation>
        <location evidence="1">Membrane</location>
        <topology evidence="1">Multi-pass membrane protein</topology>
    </subcellularLocation>
</comment>
<evidence type="ECO:0000313" key="12">
    <source>
        <dbReference type="Proteomes" id="UP000078397"/>
    </source>
</evidence>
<dbReference type="OrthoDB" id="6612291at2759"/>
<reference evidence="11 12" key="1">
    <citation type="journal article" date="2016" name="PLoS Pathog.">
        <title>Biosynthesis of antibiotic leucinostatins in bio-control fungus Purpureocillium lilacinum and their inhibition on phytophthora revealed by genome mining.</title>
        <authorList>
            <person name="Wang G."/>
            <person name="Liu Z."/>
            <person name="Lin R."/>
            <person name="Li E."/>
            <person name="Mao Z."/>
            <person name="Ling J."/>
            <person name="Yang Y."/>
            <person name="Yin W.B."/>
            <person name="Xie B."/>
        </authorList>
    </citation>
    <scope>NUCLEOTIDE SEQUENCE [LARGE SCALE GENOMIC DNA]</scope>
    <source>
        <strain evidence="11">170</strain>
    </source>
</reference>
<dbReference type="GeneID" id="28856400"/>
<feature type="transmembrane region" description="Helical" evidence="9">
    <location>
        <begin position="69"/>
        <end position="91"/>
    </location>
</feature>
<feature type="transmembrane region" description="Helical" evidence="9">
    <location>
        <begin position="438"/>
        <end position="459"/>
    </location>
</feature>
<dbReference type="InterPro" id="IPR020846">
    <property type="entry name" value="MFS_dom"/>
</dbReference>
<keyword evidence="5 9" id="KW-1133">Transmembrane helix</keyword>
<feature type="transmembrane region" description="Helical" evidence="9">
    <location>
        <begin position="157"/>
        <end position="181"/>
    </location>
</feature>
<dbReference type="InterPro" id="IPR005828">
    <property type="entry name" value="MFS_sugar_transport-like"/>
</dbReference>
<dbReference type="InterPro" id="IPR003663">
    <property type="entry name" value="Sugar/inositol_transpt"/>
</dbReference>
<feature type="transmembrane region" description="Helical" evidence="9">
    <location>
        <begin position="411"/>
        <end position="432"/>
    </location>
</feature>
<evidence type="ECO:0000256" key="5">
    <source>
        <dbReference type="ARBA" id="ARBA00022989"/>
    </source>
</evidence>
<dbReference type="PANTHER" id="PTHR48022">
    <property type="entry name" value="PLASTIDIC GLUCOSE TRANSPORTER 4"/>
    <property type="match status" value="1"/>
</dbReference>
<organism evidence="11 12">
    <name type="scientific">Pochonia chlamydosporia 170</name>
    <dbReference type="NCBI Taxonomy" id="1380566"/>
    <lineage>
        <taxon>Eukaryota</taxon>
        <taxon>Fungi</taxon>
        <taxon>Dikarya</taxon>
        <taxon>Ascomycota</taxon>
        <taxon>Pezizomycotina</taxon>
        <taxon>Sordariomycetes</taxon>
        <taxon>Hypocreomycetidae</taxon>
        <taxon>Hypocreales</taxon>
        <taxon>Clavicipitaceae</taxon>
        <taxon>Pochonia</taxon>
    </lineage>
</organism>
<feature type="domain" description="Major facilitator superfamily (MFS) profile" evidence="10">
    <location>
        <begin position="27"/>
        <end position="463"/>
    </location>
</feature>
<dbReference type="PANTHER" id="PTHR48022:SF11">
    <property type="entry name" value="MONOSACCHARIDE TRANSPORTER (HXT8), PUTATIVE (AFU_ORTHOLOGUE AFUA_2G08120)-RELATED"/>
    <property type="match status" value="1"/>
</dbReference>
<dbReference type="InterPro" id="IPR050360">
    <property type="entry name" value="MFS_Sugar_Transporters"/>
</dbReference>
<dbReference type="Gene3D" id="1.20.1250.20">
    <property type="entry name" value="MFS general substrate transporter like domains"/>
    <property type="match status" value="1"/>
</dbReference>
<evidence type="ECO:0000256" key="8">
    <source>
        <dbReference type="SAM" id="MobiDB-lite"/>
    </source>
</evidence>
<evidence type="ECO:0000256" key="7">
    <source>
        <dbReference type="RuleBase" id="RU003346"/>
    </source>
</evidence>
<sequence>MTDTEMEYNIGGNHTAKRQFRAYNVLVILAMSFGSIAMGYSGSVIGVTLGQPSFVEYFELETRSNGTSLISAMNGLFQAGAFFGALFISYVGDRFGRKMSITVPALLVVISGALLAGSVHIGMFLTFRFFSGMGSFWLLGAIPVWMTEIVPPKNRGLLVDIHSCALLLGYASASWMGYAFFFVKSSSSWRGPLAIQCLPALIVLSAMRWLPESPRYLIMKDKTEEARKVLGRLHEEEEANFEFNQIAAQIKLDNALPHSWSSLITKKSYRIRTFYALGLACGIQFTGVLVINNYSAIIYSSLGFNGPTILIYAAGYNTLAFGCGFIAIWLIDLFPRNKLVSFGTAIVTSCLAVEAALVANFPTGPGQNNDALRAAAAMTFLYVGFAQLFLDGTQYVYFAELFPNHLRNKGMTIGMAAISLMNIMWLQAAPTAFKNISWKFYLCFIIPAYLFAIVCWFFYPNTKGLALEEIAALFGDDVQQDAYPSAIHAGPEHHNMEKDSQNTSVGTVHREDAKTHGA</sequence>
<dbReference type="InterPro" id="IPR036259">
    <property type="entry name" value="MFS_trans_sf"/>
</dbReference>
<keyword evidence="12" id="KW-1185">Reference proteome</keyword>
<dbReference type="EMBL" id="LSBJ02000006">
    <property type="protein sequence ID" value="OAQ63668.1"/>
    <property type="molecule type" value="Genomic_DNA"/>
</dbReference>
<dbReference type="Pfam" id="PF00083">
    <property type="entry name" value="Sugar_tr"/>
    <property type="match status" value="1"/>
</dbReference>
<keyword evidence="6 9" id="KW-0472">Membrane</keyword>
<evidence type="ECO:0000313" key="11">
    <source>
        <dbReference type="EMBL" id="OAQ63668.1"/>
    </source>
</evidence>
<feature type="transmembrane region" description="Helical" evidence="9">
    <location>
        <begin position="339"/>
        <end position="359"/>
    </location>
</feature>
<proteinExistence type="inferred from homology"/>
<dbReference type="NCBIfam" id="TIGR00879">
    <property type="entry name" value="SP"/>
    <property type="match status" value="1"/>
</dbReference>
<feature type="region of interest" description="Disordered" evidence="8">
    <location>
        <begin position="489"/>
        <end position="518"/>
    </location>
</feature>
<dbReference type="Proteomes" id="UP000078397">
    <property type="component" value="Unassembled WGS sequence"/>
</dbReference>
<evidence type="ECO:0000256" key="3">
    <source>
        <dbReference type="ARBA" id="ARBA00022448"/>
    </source>
</evidence>
<feature type="compositionally biased region" description="Basic and acidic residues" evidence="8">
    <location>
        <begin position="508"/>
        <end position="518"/>
    </location>
</feature>
<keyword evidence="3 7" id="KW-0813">Transport</keyword>
<gene>
    <name evidence="11" type="ORF">VFPPC_14638</name>
</gene>
<feature type="transmembrane region" description="Helical" evidence="9">
    <location>
        <begin position="371"/>
        <end position="390"/>
    </location>
</feature>
<dbReference type="SUPFAM" id="SSF103473">
    <property type="entry name" value="MFS general substrate transporter"/>
    <property type="match status" value="1"/>
</dbReference>